<dbReference type="RefSeq" id="WP_190888959.1">
    <property type="nucleotide sequence ID" value="NZ_JACWZY010000019.1"/>
</dbReference>
<dbReference type="EMBL" id="JACWZY010000019">
    <property type="protein sequence ID" value="MBD2703114.1"/>
    <property type="molecule type" value="Genomic_DNA"/>
</dbReference>
<evidence type="ECO:0000259" key="9">
    <source>
        <dbReference type="Pfam" id="PF01435"/>
    </source>
</evidence>
<dbReference type="Pfam" id="PF01435">
    <property type="entry name" value="Peptidase_M48"/>
    <property type="match status" value="1"/>
</dbReference>
<name>A0A926XY69_9BACT</name>
<proteinExistence type="inferred from homology"/>
<dbReference type="GO" id="GO:0004222">
    <property type="term" value="F:metalloendopeptidase activity"/>
    <property type="evidence" value="ECO:0007669"/>
    <property type="project" value="InterPro"/>
</dbReference>
<dbReference type="PANTHER" id="PTHR22726">
    <property type="entry name" value="METALLOENDOPEPTIDASE OMA1"/>
    <property type="match status" value="1"/>
</dbReference>
<organism evidence="10 11">
    <name type="scientific">Spirosoma profusum</name>
    <dbReference type="NCBI Taxonomy" id="2771354"/>
    <lineage>
        <taxon>Bacteria</taxon>
        <taxon>Pseudomonadati</taxon>
        <taxon>Bacteroidota</taxon>
        <taxon>Cytophagia</taxon>
        <taxon>Cytophagales</taxon>
        <taxon>Cytophagaceae</taxon>
        <taxon>Spirosoma</taxon>
    </lineage>
</organism>
<feature type="domain" description="Peptidase M48" evidence="9">
    <location>
        <begin position="72"/>
        <end position="247"/>
    </location>
</feature>
<evidence type="ECO:0000256" key="3">
    <source>
        <dbReference type="ARBA" id="ARBA00022801"/>
    </source>
</evidence>
<feature type="chain" id="PRO_5037518538" evidence="8">
    <location>
        <begin position="21"/>
        <end position="255"/>
    </location>
</feature>
<comment type="caution">
    <text evidence="10">The sequence shown here is derived from an EMBL/GenBank/DDBJ whole genome shotgun (WGS) entry which is preliminary data.</text>
</comment>
<evidence type="ECO:0000256" key="1">
    <source>
        <dbReference type="ARBA" id="ARBA00022670"/>
    </source>
</evidence>
<evidence type="ECO:0000256" key="7">
    <source>
        <dbReference type="SAM" id="MobiDB-lite"/>
    </source>
</evidence>
<keyword evidence="4 6" id="KW-0862">Zinc</keyword>
<keyword evidence="2" id="KW-0479">Metal-binding</keyword>
<evidence type="ECO:0000313" key="10">
    <source>
        <dbReference type="EMBL" id="MBD2703114.1"/>
    </source>
</evidence>
<comment type="similarity">
    <text evidence="6">Belongs to the peptidase M48 family.</text>
</comment>
<feature type="signal peptide" evidence="8">
    <location>
        <begin position="1"/>
        <end position="20"/>
    </location>
</feature>
<keyword evidence="5 6" id="KW-0482">Metalloprotease</keyword>
<dbReference type="CDD" id="cd07334">
    <property type="entry name" value="M48C_loiP_like"/>
    <property type="match status" value="1"/>
</dbReference>
<dbReference type="PANTHER" id="PTHR22726:SF8">
    <property type="entry name" value="METALLOPROTEASE YCAL"/>
    <property type="match status" value="1"/>
</dbReference>
<dbReference type="GO" id="GO:0016020">
    <property type="term" value="C:membrane"/>
    <property type="evidence" value="ECO:0007669"/>
    <property type="project" value="TreeGrafter"/>
</dbReference>
<evidence type="ECO:0000313" key="11">
    <source>
        <dbReference type="Proteomes" id="UP000598820"/>
    </source>
</evidence>
<keyword evidence="11" id="KW-1185">Reference proteome</keyword>
<keyword evidence="1 6" id="KW-0645">Protease</keyword>
<evidence type="ECO:0000256" key="5">
    <source>
        <dbReference type="ARBA" id="ARBA00023049"/>
    </source>
</evidence>
<dbReference type="InterPro" id="IPR051156">
    <property type="entry name" value="Mito/Outer_Membr_Metalloprot"/>
</dbReference>
<protein>
    <submittedName>
        <fullName evidence="10">M48 family metallopeptidase</fullName>
    </submittedName>
</protein>
<dbReference type="Gene3D" id="3.30.2010.10">
    <property type="entry name" value="Metalloproteases ('zincins'), catalytic domain"/>
    <property type="match status" value="1"/>
</dbReference>
<keyword evidence="3 6" id="KW-0378">Hydrolase</keyword>
<dbReference type="GO" id="GO:0046872">
    <property type="term" value="F:metal ion binding"/>
    <property type="evidence" value="ECO:0007669"/>
    <property type="project" value="UniProtKB-KW"/>
</dbReference>
<evidence type="ECO:0000256" key="6">
    <source>
        <dbReference type="RuleBase" id="RU003983"/>
    </source>
</evidence>
<reference evidence="10" key="1">
    <citation type="submission" date="2020-09" db="EMBL/GenBank/DDBJ databases">
        <authorList>
            <person name="Kim M.K."/>
        </authorList>
    </citation>
    <scope>NUCLEOTIDE SEQUENCE</scope>
    <source>
        <strain evidence="10">BT702</strain>
    </source>
</reference>
<comment type="cofactor">
    <cofactor evidence="6">
        <name>Zn(2+)</name>
        <dbReference type="ChEBI" id="CHEBI:29105"/>
    </cofactor>
    <text evidence="6">Binds 1 zinc ion per subunit.</text>
</comment>
<evidence type="ECO:0000256" key="4">
    <source>
        <dbReference type="ARBA" id="ARBA00022833"/>
    </source>
</evidence>
<dbReference type="Proteomes" id="UP000598820">
    <property type="component" value="Unassembled WGS sequence"/>
</dbReference>
<accession>A0A926XY69</accession>
<keyword evidence="8" id="KW-0732">Signal</keyword>
<gene>
    <name evidence="10" type="ORF">IC229_20875</name>
</gene>
<feature type="region of interest" description="Disordered" evidence="7">
    <location>
        <begin position="234"/>
        <end position="255"/>
    </location>
</feature>
<evidence type="ECO:0000256" key="2">
    <source>
        <dbReference type="ARBA" id="ARBA00022723"/>
    </source>
</evidence>
<sequence>MKRLFDKLFLLFWLPIVAQAQDKSTLAQAAIDALNSALVSDAQVAELSRQAVVEMDAKNPVAGPSDPYTIRLNRIVSRHRTVSGLPINYKVYKVADANAFATADGSVRVFKGLMDIMTDNELLAIMGHEIGHVINHDTRDAMKSALRRSAVRNAAASTSGAVGKLSRSQLAGVADYLLGASFSRRQETEADDYSYGFLKRNGYNVLALATSFEKLAKMNGGGQGGKVATIVSTHPDSKTRAQRVRNRARQDGLAR</sequence>
<dbReference type="AlphaFoldDB" id="A0A926XY69"/>
<dbReference type="GO" id="GO:0051603">
    <property type="term" value="P:proteolysis involved in protein catabolic process"/>
    <property type="evidence" value="ECO:0007669"/>
    <property type="project" value="TreeGrafter"/>
</dbReference>
<dbReference type="InterPro" id="IPR001915">
    <property type="entry name" value="Peptidase_M48"/>
</dbReference>
<evidence type="ECO:0000256" key="8">
    <source>
        <dbReference type="SAM" id="SignalP"/>
    </source>
</evidence>